<feature type="repeat" description="PPR" evidence="2">
    <location>
        <begin position="539"/>
        <end position="573"/>
    </location>
</feature>
<feature type="repeat" description="PPR" evidence="2">
    <location>
        <begin position="265"/>
        <end position="299"/>
    </location>
</feature>
<dbReference type="PANTHER" id="PTHR46862">
    <property type="entry name" value="OS07G0661900 PROTEIN"/>
    <property type="match status" value="1"/>
</dbReference>
<dbReference type="InterPro" id="IPR002885">
    <property type="entry name" value="PPR_rpt"/>
</dbReference>
<feature type="repeat" description="PPR" evidence="2">
    <location>
        <begin position="300"/>
        <end position="330"/>
    </location>
</feature>
<feature type="repeat" description="PPR" evidence="2">
    <location>
        <begin position="230"/>
        <end position="264"/>
    </location>
</feature>
<dbReference type="Gene3D" id="1.25.40.10">
    <property type="entry name" value="Tetratricopeptide repeat domain"/>
    <property type="match status" value="5"/>
</dbReference>
<dbReference type="EC" id="2.1.1.204" evidence="3"/>
<dbReference type="EMBL" id="KZ452036">
    <property type="protein sequence ID" value="PKA49910.1"/>
    <property type="molecule type" value="Genomic_DNA"/>
</dbReference>
<sequence>MWERATALPLLAHPLSLPSPAAGNYPFTLSSISSGGGATALLRVPPLASSFSSSSGREVWLNPKFNQQQRSPNPPHGRHDYLDRSVDMAALLADLSRSTTADELHAVMSPFLPSFSSSSRRPPLSLRFMLSLLSREPDYRRSLALLDWMLDAAGYPPSVVAYNVVLRNAARAGDFPLAAGLLHEMRSPSRSISPDHFTYSTLLSALSRSKLLDAALSLLPLMEEDSICPDLVLFSTLISLALKLGDHSKALALFSRLRAAGIAPDLVAYNSLLAALARAGLLRDARRLLADMDSAGIPPDTVSYSTLLAALVARRRFLEALTLFNEMRSPIRRLPLDLPICNIMIDAYGQMDMAREADRLFWSMRQLGVSPCIVTYNTMIRVYGDAELFGEAVHLFRLMQRQNIEQNVVTYNTMIQIYGKTLEHEKAGNLLQEMQRRRIQPNAVTFSTVISIWARAGKLDRAAKLFQQIRDSGVEIDPVLYQTMIVIYERAGLVGHARRLLNDLREPHDLSKDTAIRILAGAGRIEEAAWLFRRTEVKEMDAFRSMIDLFARNKKHKNVVEVYERMREVGYFLDSEMIATVLNAYGKLQEFEKAAAVYSEMEEEGCVFSDRVHFQMLSLLGMKRDFEGVERLMEKLSGDPDVDKKELHLVAASVYERANKLDDAARIVGRIMNRRSSFSNA</sequence>
<gene>
    <name evidence="3" type="ORF">AXF42_Ash019226</name>
</gene>
<accession>A0A2I0A2Z3</accession>
<dbReference type="PROSITE" id="PS51375">
    <property type="entry name" value="PPR"/>
    <property type="match status" value="10"/>
</dbReference>
<dbReference type="AlphaFoldDB" id="A0A2I0A2Z3"/>
<keyword evidence="1" id="KW-0677">Repeat</keyword>
<feature type="repeat" description="PPR" evidence="2">
    <location>
        <begin position="407"/>
        <end position="441"/>
    </location>
</feature>
<dbReference type="NCBIfam" id="TIGR00756">
    <property type="entry name" value="PPR"/>
    <property type="match status" value="9"/>
</dbReference>
<dbReference type="InterPro" id="IPR011990">
    <property type="entry name" value="TPR-like_helical_dom_sf"/>
</dbReference>
<keyword evidence="4" id="KW-1185">Reference proteome</keyword>
<evidence type="ECO:0000313" key="4">
    <source>
        <dbReference type="Proteomes" id="UP000236161"/>
    </source>
</evidence>
<dbReference type="GO" id="GO:0008168">
    <property type="term" value="F:methyltransferase activity"/>
    <property type="evidence" value="ECO:0007669"/>
    <property type="project" value="UniProtKB-KW"/>
</dbReference>
<name>A0A2I0A2Z3_9ASPA</name>
<dbReference type="OrthoDB" id="185373at2759"/>
<reference evidence="3 4" key="1">
    <citation type="journal article" date="2017" name="Nature">
        <title>The Apostasia genome and the evolution of orchids.</title>
        <authorList>
            <person name="Zhang G.Q."/>
            <person name="Liu K.W."/>
            <person name="Li Z."/>
            <person name="Lohaus R."/>
            <person name="Hsiao Y.Y."/>
            <person name="Niu S.C."/>
            <person name="Wang J.Y."/>
            <person name="Lin Y.C."/>
            <person name="Xu Q."/>
            <person name="Chen L.J."/>
            <person name="Yoshida K."/>
            <person name="Fujiwara S."/>
            <person name="Wang Z.W."/>
            <person name="Zhang Y.Q."/>
            <person name="Mitsuda N."/>
            <person name="Wang M."/>
            <person name="Liu G.H."/>
            <person name="Pecoraro L."/>
            <person name="Huang H.X."/>
            <person name="Xiao X.J."/>
            <person name="Lin M."/>
            <person name="Wu X.Y."/>
            <person name="Wu W.L."/>
            <person name="Chen Y.Y."/>
            <person name="Chang S.B."/>
            <person name="Sakamoto S."/>
            <person name="Ohme-Takagi M."/>
            <person name="Yagi M."/>
            <person name="Zeng S.J."/>
            <person name="Shen C.Y."/>
            <person name="Yeh C.M."/>
            <person name="Luo Y.B."/>
            <person name="Tsai W.C."/>
            <person name="Van de Peer Y."/>
            <person name="Liu Z.J."/>
        </authorList>
    </citation>
    <scope>NUCLEOTIDE SEQUENCE [LARGE SCALE GENOMIC DNA]</scope>
    <source>
        <strain evidence="4">cv. Shenzhen</strain>
        <tissue evidence="3">Stem</tissue>
    </source>
</reference>
<dbReference type="GO" id="GO:0032259">
    <property type="term" value="P:methylation"/>
    <property type="evidence" value="ECO:0007669"/>
    <property type="project" value="UniProtKB-KW"/>
</dbReference>
<evidence type="ECO:0000256" key="2">
    <source>
        <dbReference type="PROSITE-ProRule" id="PRU00708"/>
    </source>
</evidence>
<feature type="repeat" description="PPR" evidence="2">
    <location>
        <begin position="195"/>
        <end position="229"/>
    </location>
</feature>
<feature type="repeat" description="PPR" evidence="2">
    <location>
        <begin position="337"/>
        <end position="371"/>
    </location>
</feature>
<dbReference type="Proteomes" id="UP000236161">
    <property type="component" value="Unassembled WGS sequence"/>
</dbReference>
<feature type="repeat" description="PPR" evidence="2">
    <location>
        <begin position="574"/>
        <end position="608"/>
    </location>
</feature>
<keyword evidence="3" id="KW-0808">Transferase</keyword>
<protein>
    <submittedName>
        <fullName evidence="3">Pentatricopeptide repeat-containing protein</fullName>
        <ecNumber evidence="3">2.1.1.204</ecNumber>
    </submittedName>
</protein>
<feature type="repeat" description="PPR" evidence="2">
    <location>
        <begin position="372"/>
        <end position="406"/>
    </location>
</feature>
<feature type="repeat" description="PPR" evidence="2">
    <location>
        <begin position="442"/>
        <end position="476"/>
    </location>
</feature>
<evidence type="ECO:0000256" key="1">
    <source>
        <dbReference type="ARBA" id="ARBA00022737"/>
    </source>
</evidence>
<dbReference type="Pfam" id="PF01535">
    <property type="entry name" value="PPR"/>
    <property type="match status" value="5"/>
</dbReference>
<organism evidence="3 4">
    <name type="scientific">Apostasia shenzhenica</name>
    <dbReference type="NCBI Taxonomy" id="1088818"/>
    <lineage>
        <taxon>Eukaryota</taxon>
        <taxon>Viridiplantae</taxon>
        <taxon>Streptophyta</taxon>
        <taxon>Embryophyta</taxon>
        <taxon>Tracheophyta</taxon>
        <taxon>Spermatophyta</taxon>
        <taxon>Magnoliopsida</taxon>
        <taxon>Liliopsida</taxon>
        <taxon>Asparagales</taxon>
        <taxon>Orchidaceae</taxon>
        <taxon>Apostasioideae</taxon>
        <taxon>Apostasia</taxon>
    </lineage>
</organism>
<dbReference type="FunFam" id="1.25.40.10:FF:000770">
    <property type="entry name" value="pentatricopeptide repeat-containing protein At5g39980, chloroplastic"/>
    <property type="match status" value="1"/>
</dbReference>
<keyword evidence="3" id="KW-0489">Methyltransferase</keyword>
<dbReference type="Pfam" id="PF13041">
    <property type="entry name" value="PPR_2"/>
    <property type="match status" value="3"/>
</dbReference>
<dbReference type="PANTHER" id="PTHR46862:SF5">
    <property type="entry name" value="OS02G0170000 PROTEIN"/>
    <property type="match status" value="1"/>
</dbReference>
<evidence type="ECO:0000313" key="3">
    <source>
        <dbReference type="EMBL" id="PKA49910.1"/>
    </source>
</evidence>
<proteinExistence type="predicted"/>